<gene>
    <name evidence="10" type="primary">cusR</name>
    <name evidence="10" type="ORF">ETAA8_30740</name>
</gene>
<dbReference type="GO" id="GO:0000156">
    <property type="term" value="F:phosphorelay response regulator activity"/>
    <property type="evidence" value="ECO:0007669"/>
    <property type="project" value="TreeGrafter"/>
</dbReference>
<dbReference type="EMBL" id="CP036274">
    <property type="protein sequence ID" value="QDU27982.1"/>
    <property type="molecule type" value="Genomic_DNA"/>
</dbReference>
<evidence type="ECO:0000256" key="2">
    <source>
        <dbReference type="ARBA" id="ARBA00023012"/>
    </source>
</evidence>
<accession>A0A517YCY0</accession>
<dbReference type="InterPro" id="IPR039420">
    <property type="entry name" value="WalR-like"/>
</dbReference>
<feature type="domain" description="Response regulatory" evidence="8">
    <location>
        <begin position="2"/>
        <end position="116"/>
    </location>
</feature>
<dbReference type="Gene3D" id="1.10.10.10">
    <property type="entry name" value="Winged helix-like DNA-binding domain superfamily/Winged helix DNA-binding domain"/>
    <property type="match status" value="1"/>
</dbReference>
<keyword evidence="4 7" id="KW-0238">DNA-binding</keyword>
<evidence type="ECO:0000313" key="11">
    <source>
        <dbReference type="Proteomes" id="UP000315017"/>
    </source>
</evidence>
<dbReference type="GO" id="GO:0032993">
    <property type="term" value="C:protein-DNA complex"/>
    <property type="evidence" value="ECO:0007669"/>
    <property type="project" value="TreeGrafter"/>
</dbReference>
<evidence type="ECO:0000256" key="1">
    <source>
        <dbReference type="ARBA" id="ARBA00022553"/>
    </source>
</evidence>
<dbReference type="SMART" id="SM00448">
    <property type="entry name" value="REC"/>
    <property type="match status" value="1"/>
</dbReference>
<dbReference type="PROSITE" id="PS51755">
    <property type="entry name" value="OMPR_PHOB"/>
    <property type="match status" value="1"/>
</dbReference>
<evidence type="ECO:0000256" key="6">
    <source>
        <dbReference type="PROSITE-ProRule" id="PRU00169"/>
    </source>
</evidence>
<dbReference type="Gene3D" id="6.10.250.690">
    <property type="match status" value="1"/>
</dbReference>
<dbReference type="Pfam" id="PF00072">
    <property type="entry name" value="Response_reg"/>
    <property type="match status" value="1"/>
</dbReference>
<dbReference type="FunFam" id="1.10.10.10:FF:000005">
    <property type="entry name" value="Two-component system response regulator"/>
    <property type="match status" value="1"/>
</dbReference>
<dbReference type="InterPro" id="IPR036388">
    <property type="entry name" value="WH-like_DNA-bd_sf"/>
</dbReference>
<name>A0A517YCY0_9BACT</name>
<sequence length="223" mass="24838">MNLLVIEDDPVLGKALQKGLAEAGHACEWVRNGRKGLEDARSQRFDAVVLDLMLPDLTGVEIMKTLRVEGIRTPVLMLTAMGSVEDRVTGLKAGADDYLVKPFAFPELMARLEAIGRRVADRPSSTMSAGPLSLDLTNRRVTRGGAEISLTPTEFSLLEYLIRFHGQVVTRKMLCEHLWESDWEGVTNVVEVHINRLRGKIDRGFDEPLIQTVRGRGYVLRAT</sequence>
<organism evidence="10 11">
    <name type="scientific">Anatilimnocola aggregata</name>
    <dbReference type="NCBI Taxonomy" id="2528021"/>
    <lineage>
        <taxon>Bacteria</taxon>
        <taxon>Pseudomonadati</taxon>
        <taxon>Planctomycetota</taxon>
        <taxon>Planctomycetia</taxon>
        <taxon>Pirellulales</taxon>
        <taxon>Pirellulaceae</taxon>
        <taxon>Anatilimnocola</taxon>
    </lineage>
</organism>
<dbReference type="GO" id="GO:0006355">
    <property type="term" value="P:regulation of DNA-templated transcription"/>
    <property type="evidence" value="ECO:0007669"/>
    <property type="project" value="InterPro"/>
</dbReference>
<dbReference type="RefSeq" id="WP_145089507.1">
    <property type="nucleotide sequence ID" value="NZ_CP036274.1"/>
</dbReference>
<dbReference type="OrthoDB" id="272875at2"/>
<keyword evidence="5" id="KW-0804">Transcription</keyword>
<dbReference type="PROSITE" id="PS50110">
    <property type="entry name" value="RESPONSE_REGULATORY"/>
    <property type="match status" value="1"/>
</dbReference>
<dbReference type="SUPFAM" id="SSF52172">
    <property type="entry name" value="CheY-like"/>
    <property type="match status" value="1"/>
</dbReference>
<dbReference type="PANTHER" id="PTHR48111">
    <property type="entry name" value="REGULATOR OF RPOS"/>
    <property type="match status" value="1"/>
</dbReference>
<evidence type="ECO:0000256" key="5">
    <source>
        <dbReference type="ARBA" id="ARBA00023163"/>
    </source>
</evidence>
<proteinExistence type="predicted"/>
<keyword evidence="11" id="KW-1185">Reference proteome</keyword>
<dbReference type="InterPro" id="IPR001867">
    <property type="entry name" value="OmpR/PhoB-type_DNA-bd"/>
</dbReference>
<evidence type="ECO:0000313" key="10">
    <source>
        <dbReference type="EMBL" id="QDU27982.1"/>
    </source>
</evidence>
<dbReference type="SMART" id="SM00862">
    <property type="entry name" value="Trans_reg_C"/>
    <property type="match status" value="1"/>
</dbReference>
<keyword evidence="3" id="KW-0805">Transcription regulation</keyword>
<dbReference type="Gene3D" id="3.40.50.2300">
    <property type="match status" value="1"/>
</dbReference>
<dbReference type="Pfam" id="PF00486">
    <property type="entry name" value="Trans_reg_C"/>
    <property type="match status" value="1"/>
</dbReference>
<dbReference type="AlphaFoldDB" id="A0A517YCY0"/>
<dbReference type="CDD" id="cd17624">
    <property type="entry name" value="REC_OmpR_PmrA-like"/>
    <property type="match status" value="1"/>
</dbReference>
<dbReference type="GO" id="GO:0000976">
    <property type="term" value="F:transcription cis-regulatory region binding"/>
    <property type="evidence" value="ECO:0007669"/>
    <property type="project" value="TreeGrafter"/>
</dbReference>
<dbReference type="GO" id="GO:0005829">
    <property type="term" value="C:cytosol"/>
    <property type="evidence" value="ECO:0007669"/>
    <property type="project" value="TreeGrafter"/>
</dbReference>
<dbReference type="PANTHER" id="PTHR48111:SF22">
    <property type="entry name" value="REGULATOR OF RPOS"/>
    <property type="match status" value="1"/>
</dbReference>
<keyword evidence="2" id="KW-0902">Two-component regulatory system</keyword>
<dbReference type="InterPro" id="IPR011006">
    <property type="entry name" value="CheY-like_superfamily"/>
</dbReference>
<evidence type="ECO:0000259" key="8">
    <source>
        <dbReference type="PROSITE" id="PS50110"/>
    </source>
</evidence>
<feature type="DNA-binding region" description="OmpR/PhoB-type" evidence="7">
    <location>
        <begin position="124"/>
        <end position="222"/>
    </location>
</feature>
<feature type="modified residue" description="4-aspartylphosphate" evidence="6">
    <location>
        <position position="51"/>
    </location>
</feature>
<dbReference type="KEGG" id="aagg:ETAA8_30740"/>
<evidence type="ECO:0000256" key="3">
    <source>
        <dbReference type="ARBA" id="ARBA00023015"/>
    </source>
</evidence>
<protein>
    <submittedName>
        <fullName evidence="10">Transcriptional regulatory protein CusR</fullName>
    </submittedName>
</protein>
<dbReference type="Proteomes" id="UP000315017">
    <property type="component" value="Chromosome"/>
</dbReference>
<reference evidence="10 11" key="1">
    <citation type="submission" date="2019-02" db="EMBL/GenBank/DDBJ databases">
        <title>Deep-cultivation of Planctomycetes and their phenomic and genomic characterization uncovers novel biology.</title>
        <authorList>
            <person name="Wiegand S."/>
            <person name="Jogler M."/>
            <person name="Boedeker C."/>
            <person name="Pinto D."/>
            <person name="Vollmers J."/>
            <person name="Rivas-Marin E."/>
            <person name="Kohn T."/>
            <person name="Peeters S.H."/>
            <person name="Heuer A."/>
            <person name="Rast P."/>
            <person name="Oberbeckmann S."/>
            <person name="Bunk B."/>
            <person name="Jeske O."/>
            <person name="Meyerdierks A."/>
            <person name="Storesund J.E."/>
            <person name="Kallscheuer N."/>
            <person name="Luecker S."/>
            <person name="Lage O.M."/>
            <person name="Pohl T."/>
            <person name="Merkel B.J."/>
            <person name="Hornburger P."/>
            <person name="Mueller R.-W."/>
            <person name="Bruemmer F."/>
            <person name="Labrenz M."/>
            <person name="Spormann A.M."/>
            <person name="Op den Camp H."/>
            <person name="Overmann J."/>
            <person name="Amann R."/>
            <person name="Jetten M.S.M."/>
            <person name="Mascher T."/>
            <person name="Medema M.H."/>
            <person name="Devos D.P."/>
            <person name="Kaster A.-K."/>
            <person name="Ovreas L."/>
            <person name="Rohde M."/>
            <person name="Galperin M.Y."/>
            <person name="Jogler C."/>
        </authorList>
    </citation>
    <scope>NUCLEOTIDE SEQUENCE [LARGE SCALE GENOMIC DNA]</scope>
    <source>
        <strain evidence="10 11">ETA_A8</strain>
    </source>
</reference>
<evidence type="ECO:0000259" key="9">
    <source>
        <dbReference type="PROSITE" id="PS51755"/>
    </source>
</evidence>
<dbReference type="CDD" id="cd00383">
    <property type="entry name" value="trans_reg_C"/>
    <property type="match status" value="1"/>
</dbReference>
<feature type="domain" description="OmpR/PhoB-type" evidence="9">
    <location>
        <begin position="124"/>
        <end position="222"/>
    </location>
</feature>
<dbReference type="InterPro" id="IPR001789">
    <property type="entry name" value="Sig_transdc_resp-reg_receiver"/>
</dbReference>
<evidence type="ECO:0000256" key="7">
    <source>
        <dbReference type="PROSITE-ProRule" id="PRU01091"/>
    </source>
</evidence>
<keyword evidence="1 6" id="KW-0597">Phosphoprotein</keyword>
<evidence type="ECO:0000256" key="4">
    <source>
        <dbReference type="ARBA" id="ARBA00023125"/>
    </source>
</evidence>